<organism evidence="2 3">
    <name type="scientific">Psylliodes chrysocephalus</name>
    <dbReference type="NCBI Taxonomy" id="3402493"/>
    <lineage>
        <taxon>Eukaryota</taxon>
        <taxon>Metazoa</taxon>
        <taxon>Ecdysozoa</taxon>
        <taxon>Arthropoda</taxon>
        <taxon>Hexapoda</taxon>
        <taxon>Insecta</taxon>
        <taxon>Pterygota</taxon>
        <taxon>Neoptera</taxon>
        <taxon>Endopterygota</taxon>
        <taxon>Coleoptera</taxon>
        <taxon>Polyphaga</taxon>
        <taxon>Cucujiformia</taxon>
        <taxon>Chrysomeloidea</taxon>
        <taxon>Chrysomelidae</taxon>
        <taxon>Galerucinae</taxon>
        <taxon>Alticini</taxon>
        <taxon>Psylliodes</taxon>
    </lineage>
</organism>
<dbReference type="InterPro" id="IPR057251">
    <property type="entry name" value="FP_C"/>
</dbReference>
<dbReference type="AlphaFoldDB" id="A0A9P0D0N2"/>
<dbReference type="OrthoDB" id="6768763at2759"/>
<reference evidence="2" key="1">
    <citation type="submission" date="2022-01" db="EMBL/GenBank/DDBJ databases">
        <authorList>
            <person name="King R."/>
        </authorList>
    </citation>
    <scope>NUCLEOTIDE SEQUENCE</scope>
</reference>
<evidence type="ECO:0000313" key="3">
    <source>
        <dbReference type="Proteomes" id="UP001153636"/>
    </source>
</evidence>
<name>A0A9P0D0N2_9CUCU</name>
<keyword evidence="3" id="KW-1185">Reference proteome</keyword>
<accession>A0A9P0D0N2</accession>
<sequence>MTRKLRGNDTNNFCKRMQKTAFRSDLHGKTQELFASLLRLIVVEFDSRQFRDIVLALAKQKKRTSNGPGLKIDDVGATVFINEHLTPANKTLFREARQWSKDNDFKYVSMGRKRKHINA</sequence>
<dbReference type="EMBL" id="OV651816">
    <property type="protein sequence ID" value="CAH1109693.1"/>
    <property type="molecule type" value="Genomic_DNA"/>
</dbReference>
<proteinExistence type="predicted"/>
<evidence type="ECO:0000259" key="1">
    <source>
        <dbReference type="Pfam" id="PF25298"/>
    </source>
</evidence>
<dbReference type="Pfam" id="PF25298">
    <property type="entry name" value="Baculo_FP_2nd"/>
    <property type="match status" value="1"/>
</dbReference>
<gene>
    <name evidence="2" type="ORF">PSYICH_LOCUS10244</name>
</gene>
<dbReference type="Proteomes" id="UP001153636">
    <property type="component" value="Chromosome 4"/>
</dbReference>
<feature type="domain" description="FP protein C-terminal" evidence="1">
    <location>
        <begin position="86"/>
        <end position="112"/>
    </location>
</feature>
<protein>
    <recommendedName>
        <fullName evidence="1">FP protein C-terminal domain-containing protein</fullName>
    </recommendedName>
</protein>
<evidence type="ECO:0000313" key="2">
    <source>
        <dbReference type="EMBL" id="CAH1109693.1"/>
    </source>
</evidence>